<feature type="domain" description="Rho-GAP" evidence="7">
    <location>
        <begin position="302"/>
        <end position="497"/>
    </location>
</feature>
<dbReference type="GO" id="GO:0001650">
    <property type="term" value="C:fibrillar center"/>
    <property type="evidence" value="ECO:0007669"/>
    <property type="project" value="TreeGrafter"/>
</dbReference>
<dbReference type="GeneTree" id="ENSGT00940000154313"/>
<dbReference type="SUPFAM" id="SSF64268">
    <property type="entry name" value="PX domain"/>
    <property type="match status" value="1"/>
</dbReference>
<evidence type="ECO:0000313" key="9">
    <source>
        <dbReference type="Proteomes" id="UP000261540"/>
    </source>
</evidence>
<evidence type="ECO:0000256" key="2">
    <source>
        <dbReference type="ARBA" id="ARBA00022443"/>
    </source>
</evidence>
<reference evidence="8" key="2">
    <citation type="submission" date="2025-09" db="UniProtKB">
        <authorList>
            <consortium name="Ensembl"/>
        </authorList>
    </citation>
    <scope>IDENTIFICATION</scope>
</reference>
<accession>A0A3B3RKL1</accession>
<dbReference type="CDD" id="cd04384">
    <property type="entry name" value="RhoGAP_CdGAP"/>
    <property type="match status" value="1"/>
</dbReference>
<feature type="compositionally biased region" description="Polar residues" evidence="5">
    <location>
        <begin position="867"/>
        <end position="882"/>
    </location>
</feature>
<evidence type="ECO:0000256" key="4">
    <source>
        <dbReference type="PROSITE-ProRule" id="PRU00192"/>
    </source>
</evidence>
<dbReference type="InterPro" id="IPR036028">
    <property type="entry name" value="SH3-like_dom_sf"/>
</dbReference>
<dbReference type="GO" id="GO:0005938">
    <property type="term" value="C:cell cortex"/>
    <property type="evidence" value="ECO:0007669"/>
    <property type="project" value="TreeGrafter"/>
</dbReference>
<evidence type="ECO:0000259" key="6">
    <source>
        <dbReference type="PROSITE" id="PS50002"/>
    </source>
</evidence>
<feature type="region of interest" description="Disordered" evidence="5">
    <location>
        <begin position="597"/>
        <end position="687"/>
    </location>
</feature>
<dbReference type="Pfam" id="PF14604">
    <property type="entry name" value="SH3_9"/>
    <property type="match status" value="1"/>
</dbReference>
<reference evidence="8" key="1">
    <citation type="submission" date="2025-08" db="UniProtKB">
        <authorList>
            <consortium name="Ensembl"/>
        </authorList>
    </citation>
    <scope>IDENTIFICATION</scope>
</reference>
<keyword evidence="3" id="KW-0343">GTPase activation</keyword>
<feature type="compositionally biased region" description="Low complexity" evidence="5">
    <location>
        <begin position="731"/>
        <end position="752"/>
    </location>
</feature>
<comment type="similarity">
    <text evidence="1">Belongs to the PX domain-containing GAP family.</text>
</comment>
<dbReference type="PROSITE" id="PS50002">
    <property type="entry name" value="SH3"/>
    <property type="match status" value="1"/>
</dbReference>
<dbReference type="GO" id="GO:0005096">
    <property type="term" value="F:GTPase activator activity"/>
    <property type="evidence" value="ECO:0007669"/>
    <property type="project" value="UniProtKB-KW"/>
</dbReference>
<dbReference type="InterPro" id="IPR001452">
    <property type="entry name" value="SH3_domain"/>
</dbReference>
<feature type="compositionally biased region" description="Basic and acidic residues" evidence="5">
    <location>
        <begin position="833"/>
        <end position="844"/>
    </location>
</feature>
<dbReference type="STRING" id="1676925.ENSPKIP00000018858"/>
<dbReference type="PANTHER" id="PTHR15729">
    <property type="entry name" value="CDC42 GTPASE-ACTIVATING PROTEIN"/>
    <property type="match status" value="1"/>
</dbReference>
<evidence type="ECO:0000256" key="1">
    <source>
        <dbReference type="ARBA" id="ARBA00008795"/>
    </source>
</evidence>
<dbReference type="GO" id="GO:0015629">
    <property type="term" value="C:actin cytoskeleton"/>
    <property type="evidence" value="ECO:0007669"/>
    <property type="project" value="TreeGrafter"/>
</dbReference>
<dbReference type="GO" id="GO:0005654">
    <property type="term" value="C:nucleoplasm"/>
    <property type="evidence" value="ECO:0007669"/>
    <property type="project" value="TreeGrafter"/>
</dbReference>
<organism evidence="8 9">
    <name type="scientific">Paramormyrops kingsleyae</name>
    <dbReference type="NCBI Taxonomy" id="1676925"/>
    <lineage>
        <taxon>Eukaryota</taxon>
        <taxon>Metazoa</taxon>
        <taxon>Chordata</taxon>
        <taxon>Craniata</taxon>
        <taxon>Vertebrata</taxon>
        <taxon>Euteleostomi</taxon>
        <taxon>Actinopterygii</taxon>
        <taxon>Neopterygii</taxon>
        <taxon>Teleostei</taxon>
        <taxon>Osteoglossocephala</taxon>
        <taxon>Osteoglossomorpha</taxon>
        <taxon>Osteoglossiformes</taxon>
        <taxon>Mormyridae</taxon>
        <taxon>Paramormyrops</taxon>
    </lineage>
</organism>
<dbReference type="CDD" id="cd11835">
    <property type="entry name" value="SH3_ARHGAP32_33"/>
    <property type="match status" value="1"/>
</dbReference>
<dbReference type="GO" id="GO:0007264">
    <property type="term" value="P:small GTPase-mediated signal transduction"/>
    <property type="evidence" value="ECO:0007669"/>
    <property type="project" value="TreeGrafter"/>
</dbReference>
<dbReference type="InterPro" id="IPR008936">
    <property type="entry name" value="Rho_GTPase_activation_prot"/>
</dbReference>
<dbReference type="InterPro" id="IPR036871">
    <property type="entry name" value="PX_dom_sf"/>
</dbReference>
<dbReference type="AlphaFoldDB" id="A0A3B3RKL1"/>
<feature type="compositionally biased region" description="Basic and acidic residues" evidence="5">
    <location>
        <begin position="626"/>
        <end position="640"/>
    </location>
</feature>
<dbReference type="InterPro" id="IPR000198">
    <property type="entry name" value="RhoGAP_dom"/>
</dbReference>
<dbReference type="SMART" id="SM00324">
    <property type="entry name" value="RhoGAP"/>
    <property type="match status" value="1"/>
</dbReference>
<dbReference type="Pfam" id="PF00620">
    <property type="entry name" value="RhoGAP"/>
    <property type="match status" value="1"/>
</dbReference>
<dbReference type="FunFam" id="2.30.30.40:FF:000030">
    <property type="entry name" value="rho GTPase-activating protein 32 isoform X2"/>
    <property type="match status" value="1"/>
</dbReference>
<dbReference type="SMART" id="SM00326">
    <property type="entry name" value="SH3"/>
    <property type="match status" value="1"/>
</dbReference>
<keyword evidence="9" id="KW-1185">Reference proteome</keyword>
<dbReference type="Ensembl" id="ENSPKIT00000035693.1">
    <property type="protein sequence ID" value="ENSPKIP00000018858.1"/>
    <property type="gene ID" value="ENSPKIG00000004242.1"/>
</dbReference>
<dbReference type="GO" id="GO:0035091">
    <property type="term" value="F:phosphatidylinositol binding"/>
    <property type="evidence" value="ECO:0007669"/>
    <property type="project" value="InterPro"/>
</dbReference>
<keyword evidence="2 4" id="KW-0728">SH3 domain</keyword>
<dbReference type="SUPFAM" id="SSF48350">
    <property type="entry name" value="GTPase activation domain, GAP"/>
    <property type="match status" value="1"/>
</dbReference>
<dbReference type="Proteomes" id="UP000261540">
    <property type="component" value="Unplaced"/>
</dbReference>
<dbReference type="FunFam" id="1.10.555.10:FF:000002">
    <property type="entry name" value="rho GTPase-activating protein 32 isoform X1"/>
    <property type="match status" value="1"/>
</dbReference>
<feature type="compositionally biased region" description="Polar residues" evidence="5">
    <location>
        <begin position="802"/>
        <end position="814"/>
    </location>
</feature>
<evidence type="ECO:0000313" key="8">
    <source>
        <dbReference type="Ensembl" id="ENSPKIP00000018858.1"/>
    </source>
</evidence>
<sequence>MLAWYYPWIDWYYLTNEPLIRSGVSTASMKVKTVRKLSITKGHFPKLAECAHFHYDNVEFGTVQLALADEQKEMVRNGFESQELLHLVHIGCQGNSWVVRRTYEDFRVLDKHLHLCIFDRHFSQLPELPRLDSLKDKPEAVFQMLTAYLSRLSAIADNKINCGPALTWMEIDNKGNHLLVHDESSINVPAIAAAHVIKRYSAQAADELSFEVGDMVSVIDMPPKEDTTWWRGKHGFQVGFFPSECVELINDKLPQSVTNSVPKPVCKKHGKIITFLRSFMKSRPSKQKLKQRGILRERVFGCDLGEHLLNSGQDVPQVLKSCTEFIEKHGVVDGMYRLSGIASNIQKLRHEFDSEQIPDLTKDVYLQDIHCVGSLCKLYFRELPNPLLTYQLYHKFSDAVTAATDEERLIKIHDVIQQLPPPHYRTFEFLMKHLSHLATFSSVTNMHTKNLAIVWAPNLLRSKQIESACFGGTAAFMEVRIQSVVMEFILNHVDSLFSSKLSSVIREGAGGSLSRPKSLLVSSPSSKLLTLEEAQARTQVQMNSPDLEGSQYIEVGDGPGALQGRFHTVIELPTERKRSSSKLKMSPVGGWRAFFSLGKSSQAGRRKPRRNPSMPAQTKGLTHSGGRADRGSLRSARSEESLTSLQGTEGNGDAVCFRSRRPRSSSDAPSALFSTYNSTTQGQNDASKGPITVPVLISSPCFTDDVDLTLPDMSVGSLDFDPMSFQFSTLSPRPSRSMGSTSSSEPFSSSPPGHASPLLSQDCSPDSNLPLTQQSSDSPREGIRQTLGSSLQGASEPKARSQIDQASESQSGQITCPALTSARGALSPGVLHSSEESQHSEDRVPTPSQNPPVTCNQNYPPPCWQNRPGQWFSNAGARQQAR</sequence>
<feature type="domain" description="SH3" evidence="6">
    <location>
        <begin position="189"/>
        <end position="251"/>
    </location>
</feature>
<evidence type="ECO:0000259" key="7">
    <source>
        <dbReference type="PROSITE" id="PS50238"/>
    </source>
</evidence>
<proteinExistence type="inferred from homology"/>
<dbReference type="GO" id="GO:0005794">
    <property type="term" value="C:Golgi apparatus"/>
    <property type="evidence" value="ECO:0007669"/>
    <property type="project" value="TreeGrafter"/>
</dbReference>
<feature type="compositionally biased region" description="Polar residues" evidence="5">
    <location>
        <begin position="672"/>
        <end position="686"/>
    </location>
</feature>
<dbReference type="InterPro" id="IPR051576">
    <property type="entry name" value="PX-Rho_GAP"/>
</dbReference>
<dbReference type="SUPFAM" id="SSF50044">
    <property type="entry name" value="SH3-domain"/>
    <property type="match status" value="1"/>
</dbReference>
<feature type="region of interest" description="Disordered" evidence="5">
    <location>
        <begin position="729"/>
        <end position="882"/>
    </location>
</feature>
<feature type="compositionally biased region" description="Polar residues" evidence="5">
    <location>
        <begin position="758"/>
        <end position="777"/>
    </location>
</feature>
<protein>
    <submittedName>
        <fullName evidence="8">Rho GTPase activating protein 32a</fullName>
    </submittedName>
</protein>
<evidence type="ECO:0000256" key="5">
    <source>
        <dbReference type="SAM" id="MobiDB-lite"/>
    </source>
</evidence>
<dbReference type="Gene3D" id="3.30.1520.10">
    <property type="entry name" value="Phox-like domain"/>
    <property type="match status" value="1"/>
</dbReference>
<dbReference type="Gene3D" id="1.10.555.10">
    <property type="entry name" value="Rho GTPase activation protein"/>
    <property type="match status" value="1"/>
</dbReference>
<evidence type="ECO:0000256" key="3">
    <source>
        <dbReference type="ARBA" id="ARBA00022468"/>
    </source>
</evidence>
<dbReference type="PROSITE" id="PS50238">
    <property type="entry name" value="RHOGAP"/>
    <property type="match status" value="1"/>
</dbReference>
<dbReference type="Gene3D" id="2.30.30.40">
    <property type="entry name" value="SH3 Domains"/>
    <property type="match status" value="1"/>
</dbReference>
<dbReference type="PANTHER" id="PTHR15729:SF13">
    <property type="entry name" value="RHO GTPASE-ACTIVATING PROTEIN 32"/>
    <property type="match status" value="1"/>
</dbReference>
<name>A0A3B3RKL1_9TELE</name>